<dbReference type="EMBL" id="CCKQ01005433">
    <property type="protein sequence ID" value="CDW76668.1"/>
    <property type="molecule type" value="Genomic_DNA"/>
</dbReference>
<dbReference type="Proteomes" id="UP000039865">
    <property type="component" value="Unassembled WGS sequence"/>
</dbReference>
<feature type="compositionally biased region" description="Acidic residues" evidence="1">
    <location>
        <begin position="403"/>
        <end position="416"/>
    </location>
</feature>
<feature type="compositionally biased region" description="Polar residues" evidence="1">
    <location>
        <begin position="924"/>
        <end position="940"/>
    </location>
</feature>
<accession>A0A078A311</accession>
<feature type="region of interest" description="Disordered" evidence="1">
    <location>
        <begin position="1123"/>
        <end position="1154"/>
    </location>
</feature>
<reference evidence="2 3" key="1">
    <citation type="submission" date="2014-06" db="EMBL/GenBank/DDBJ databases">
        <authorList>
            <person name="Swart Estienne"/>
        </authorList>
    </citation>
    <scope>NUCLEOTIDE SEQUENCE [LARGE SCALE GENOMIC DNA]</scope>
    <source>
        <strain evidence="2 3">130c</strain>
    </source>
</reference>
<dbReference type="InParanoid" id="A0A078A311"/>
<proteinExistence type="predicted"/>
<feature type="compositionally biased region" description="Basic and acidic residues" evidence="1">
    <location>
        <begin position="327"/>
        <end position="337"/>
    </location>
</feature>
<feature type="region of interest" description="Disordered" evidence="1">
    <location>
        <begin position="392"/>
        <end position="416"/>
    </location>
</feature>
<organism evidence="2 3">
    <name type="scientific">Stylonychia lemnae</name>
    <name type="common">Ciliate</name>
    <dbReference type="NCBI Taxonomy" id="5949"/>
    <lineage>
        <taxon>Eukaryota</taxon>
        <taxon>Sar</taxon>
        <taxon>Alveolata</taxon>
        <taxon>Ciliophora</taxon>
        <taxon>Intramacronucleata</taxon>
        <taxon>Spirotrichea</taxon>
        <taxon>Stichotrichia</taxon>
        <taxon>Sporadotrichida</taxon>
        <taxon>Oxytrichidae</taxon>
        <taxon>Stylonychinae</taxon>
        <taxon>Stylonychia</taxon>
    </lineage>
</organism>
<feature type="region of interest" description="Disordered" evidence="1">
    <location>
        <begin position="1611"/>
        <end position="1634"/>
    </location>
</feature>
<evidence type="ECO:0000313" key="3">
    <source>
        <dbReference type="Proteomes" id="UP000039865"/>
    </source>
</evidence>
<feature type="compositionally biased region" description="Polar residues" evidence="1">
    <location>
        <begin position="1"/>
        <end position="23"/>
    </location>
</feature>
<feature type="region of interest" description="Disordered" evidence="1">
    <location>
        <begin position="1"/>
        <end position="32"/>
    </location>
</feature>
<feature type="region of interest" description="Disordered" evidence="1">
    <location>
        <begin position="558"/>
        <end position="579"/>
    </location>
</feature>
<feature type="region of interest" description="Disordered" evidence="1">
    <location>
        <begin position="327"/>
        <end position="372"/>
    </location>
</feature>
<feature type="region of interest" description="Disordered" evidence="1">
    <location>
        <begin position="1291"/>
        <end position="1316"/>
    </location>
</feature>
<sequence length="1634" mass="187917">MNEELNQQQFAYNQQNSKSTTQHMSHHSKVTSIIRRRTKDLDEEDELINSQSSQTNIGRLEGLINTQLNQQNQQFITAADQTKQTDKNTTIDMNFLHDINNECSYLITKFQQEQYVSTRGANDQRRKSGDLRNSRIIEGTGSYTNQSKILSQDKSNKTVGPIQTSSNQNIQPLTVKNGQRGNHQQYTSKEDNFSSNMNTINQKYASAAISDSNESERIRSGDYGITTYEQQSMVQNKQNIHIESSKYFEDRENSIIANVQEKRFYEEGSIKYVSSYHPENHSKFSISDRNSQIADMKGHSSFQPPNFDSNKDLSKVIHTSNNKLTFRNDDFRNDDSSNNKAASSNEKQAYFIPNDEEEQSVDPDEPPVNQYQISNNMHEPQAQFDLQNFQAFDDNKGGYTIPQDEDNNDEYEQDYEDDDVQQQREENAKGQLLFTNNQHIFNHVDSEPQLPNVAKKFMGSDYEDEPPKFPTQLDDNVIYNRLPKNFFVQEEEDAKDMNQVLSSIQQMREDFMGYISENNIQKKLDEISNIIEPEKFIQKHFGEEDPSEMLFDKVISTRKGSNKMDDDKSSQRLDDKSSNLKATILEEDLESSPDRISKDKTPISTKREFILASEKQKIRSQRESARQVKIKGAKHIVKPPDSSVYTVGANYPIAGPRQIKMADYFRENQIKPQLDIDVLNATQMLDKTQIMDDEEEDQIYLNDDEKQKLKERMEQDILANIDINFLFNKGEQLRFGLIDQKKAYKLMLKIKEVASQQFERGRKEIDYNEIVKYLKDQELYEDDNLKLDGDLKVHPNSEPIQTKVVEKEVFTYDHWRQVLDFMRKNPKLLMQMLPDTQDDDYYYMEPAQKNKNKLHQQIEEAKRFSRLQALNAIDHQQNQKFPSPPKNNAAKERKLNNYNKTGTNKTIDKKKNTDGNKELKSPLNARSTEQLASGSDSENGQAKQKNKSFQKQFQYNSASVAKNIYSNAPFNHPDLQSQPLSKLENYNQVNSGRPVQSQQQTRGKSLNKILNKKGSVMSTMGDHTTIGTTTGNITNLNNYKQQNVLSSQHQTIEEGTGGYSKNNTGVGVFSMLNNYNTQDGNIGKDQNSQRRPITASAAQEGSTRSLAYMKPILQQRQESFDVHSNNQAKNSRGGGSISKNSYPRRKYGGDNASDAGNNSAIQNYASMGGVLDNSYNNINTNLNSSFAGNVIGKTFAPINLGPSKKTQKFIHKIAPNLKENELYNKMINEARLNSKDPGMRYSSNDGVRNQIKLGQFHKVGNVDSRRNAALNQSGSNFKMNEYEQTPQGAFPKFIKGQNTQSSARQEPNQSSNQSIQSKYNKFVTTKQYADQNMQTRIIGVNNKLIISPQNASTDPFYHDGISQISRQDSQVSEKFNKKYVKIPVIDWAYTQLFTKAVSQDIEFNKEGDINIYIEKEVDYCIDMMKNKYKDFKRSDIIRPFYLKALQTLQILLSEQSLGQIFEKTCKKYKEITIENTMKLLIRCKLAFHARGMILDILNAVINYEMIAVELKKIIDQHQKYKVSVQQYDEIHQGGKKVFDQGHELLVRIKTLKSVHKQFKNPFIFKKKDYVNYVKSEMNEIRKLISIFQIQGLNDGIPEPDIILRKIEENKNETEEQSYQTTEENVQNNLGSGRH</sequence>
<evidence type="ECO:0000256" key="1">
    <source>
        <dbReference type="SAM" id="MobiDB-lite"/>
    </source>
</evidence>
<feature type="compositionally biased region" description="Polar residues" evidence="1">
    <location>
        <begin position="1296"/>
        <end position="1316"/>
    </location>
</feature>
<gene>
    <name evidence="2" type="primary">Contig7141.g7642</name>
    <name evidence="2" type="ORF">STYLEM_5629</name>
</gene>
<feature type="compositionally biased region" description="Basic and acidic residues" evidence="1">
    <location>
        <begin position="562"/>
        <end position="578"/>
    </location>
</feature>
<feature type="compositionally biased region" description="Basic and acidic residues" evidence="1">
    <location>
        <begin position="906"/>
        <end position="920"/>
    </location>
</feature>
<feature type="compositionally biased region" description="Acidic residues" evidence="1">
    <location>
        <begin position="354"/>
        <end position="365"/>
    </location>
</feature>
<dbReference type="OrthoDB" id="10657659at2759"/>
<evidence type="ECO:0000313" key="2">
    <source>
        <dbReference type="EMBL" id="CDW76668.1"/>
    </source>
</evidence>
<feature type="region of interest" description="Disordered" evidence="1">
    <location>
        <begin position="874"/>
        <end position="950"/>
    </location>
</feature>
<keyword evidence="3" id="KW-1185">Reference proteome</keyword>
<feature type="compositionally biased region" description="Polar residues" evidence="1">
    <location>
        <begin position="1624"/>
        <end position="1634"/>
    </location>
</feature>
<feature type="region of interest" description="Disordered" evidence="1">
    <location>
        <begin position="1079"/>
        <end position="1101"/>
    </location>
</feature>
<name>A0A078A311_STYLE</name>
<protein>
    <submittedName>
        <fullName evidence="2">Uncharacterized protein</fullName>
    </submittedName>
</protein>
<feature type="compositionally biased region" description="Low complexity" evidence="1">
    <location>
        <begin position="941"/>
        <end position="950"/>
    </location>
</feature>